<feature type="region of interest" description="Disordered" evidence="1">
    <location>
        <begin position="162"/>
        <end position="311"/>
    </location>
</feature>
<feature type="compositionally biased region" description="Low complexity" evidence="1">
    <location>
        <begin position="230"/>
        <end position="258"/>
    </location>
</feature>
<dbReference type="EMBL" id="KV442136">
    <property type="protein sequence ID" value="OAQ22929.1"/>
    <property type="molecule type" value="Genomic_DNA"/>
</dbReference>
<proteinExistence type="predicted"/>
<protein>
    <submittedName>
        <fullName evidence="2">Uncharacterized protein</fullName>
    </submittedName>
</protein>
<feature type="compositionally biased region" description="Basic and acidic residues" evidence="1">
    <location>
        <begin position="278"/>
        <end position="290"/>
    </location>
</feature>
<feature type="compositionally biased region" description="Polar residues" evidence="1">
    <location>
        <begin position="177"/>
        <end position="229"/>
    </location>
</feature>
<evidence type="ECO:0000256" key="1">
    <source>
        <dbReference type="SAM" id="MobiDB-lite"/>
    </source>
</evidence>
<accession>A0A197JES3</accession>
<evidence type="ECO:0000313" key="2">
    <source>
        <dbReference type="EMBL" id="OAQ22929.1"/>
    </source>
</evidence>
<sequence length="382" mass="41474">MTNPKNKGPAVNPYAAFVAACDPDGTIPDGRVYVGTKSHHLDRPAPPRPTAQSAKHTFSFPQSQGRPQGASGPPQFQSQSRPQAQTQAQAQNRPAQSQGAYRAPPNMPSARKPNAPLNNYRGNQPPQPQSVAPQQMRTLADSRWSGRALATAAALPDGFFSTAKAGVTSPTPAPQARPQSTNLAPSPQQQKRKLASNSDQGQNNTQRAFSSMSISNQEKPKTANSPRNSQAPGPQQSTYQQQQPQQPQQQQQRSQGAQANGRSGPHMTPSYQGPSSRPTREDDFSDDDRSSSSVPSRTARPRMSMTQEEIPGNPRFFQYNVGDGCHMVVAMYMEKDASTALARFPQLARVRNDSSSSVKSVDEVSQIFRSAVIEEKESLKDK</sequence>
<keyword evidence="3" id="KW-1185">Reference proteome</keyword>
<name>A0A197JES3_9FUNG</name>
<reference evidence="2 3" key="1">
    <citation type="submission" date="2016-05" db="EMBL/GenBank/DDBJ databases">
        <title>Genome sequencing reveals origins of a unique bacterial endosymbiosis in the earliest lineages of terrestrial Fungi.</title>
        <authorList>
            <consortium name="DOE Joint Genome Institute"/>
            <person name="Uehling J."/>
            <person name="Gryganskyi A."/>
            <person name="Hameed K."/>
            <person name="Tschaplinski T."/>
            <person name="Misztal P."/>
            <person name="Wu S."/>
            <person name="Desiro A."/>
            <person name="Vande Pol N."/>
            <person name="Du Z.-Y."/>
            <person name="Zienkiewicz A."/>
            <person name="Zienkiewicz K."/>
            <person name="Morin E."/>
            <person name="Tisserant E."/>
            <person name="Splivallo R."/>
            <person name="Hainaut M."/>
            <person name="Henrissat B."/>
            <person name="Ohm R."/>
            <person name="Kuo A."/>
            <person name="Yan J."/>
            <person name="Lipzen A."/>
            <person name="Nolan M."/>
            <person name="Labutti K."/>
            <person name="Barry K."/>
            <person name="Goldstein A."/>
            <person name="Labbe J."/>
            <person name="Schadt C."/>
            <person name="Tuskan G."/>
            <person name="Grigoriev I."/>
            <person name="Martin F."/>
            <person name="Vilgalys R."/>
            <person name="Bonito G."/>
        </authorList>
    </citation>
    <scope>NUCLEOTIDE SEQUENCE [LARGE SCALE GENOMIC DNA]</scope>
    <source>
        <strain evidence="2 3">AG-77</strain>
    </source>
</reference>
<feature type="region of interest" description="Disordered" evidence="1">
    <location>
        <begin position="22"/>
        <end position="145"/>
    </location>
</feature>
<dbReference type="AlphaFoldDB" id="A0A197JES3"/>
<feature type="compositionally biased region" description="Polar residues" evidence="1">
    <location>
        <begin position="50"/>
        <end position="66"/>
    </location>
</feature>
<feature type="compositionally biased region" description="Polar residues" evidence="1">
    <location>
        <begin position="74"/>
        <end position="99"/>
    </location>
</feature>
<gene>
    <name evidence="2" type="ORF">K457DRAFT_264211</name>
</gene>
<evidence type="ECO:0000313" key="3">
    <source>
        <dbReference type="Proteomes" id="UP000078512"/>
    </source>
</evidence>
<dbReference type="Proteomes" id="UP000078512">
    <property type="component" value="Unassembled WGS sequence"/>
</dbReference>
<feature type="compositionally biased region" description="Low complexity" evidence="1">
    <location>
        <begin position="291"/>
        <end position="302"/>
    </location>
</feature>
<dbReference type="PROSITE" id="PS51257">
    <property type="entry name" value="PROKAR_LIPOPROTEIN"/>
    <property type="match status" value="1"/>
</dbReference>
<dbReference type="OrthoDB" id="2419011at2759"/>
<organism evidence="2 3">
    <name type="scientific">Linnemannia elongata AG-77</name>
    <dbReference type="NCBI Taxonomy" id="1314771"/>
    <lineage>
        <taxon>Eukaryota</taxon>
        <taxon>Fungi</taxon>
        <taxon>Fungi incertae sedis</taxon>
        <taxon>Mucoromycota</taxon>
        <taxon>Mortierellomycotina</taxon>
        <taxon>Mortierellomycetes</taxon>
        <taxon>Mortierellales</taxon>
        <taxon>Mortierellaceae</taxon>
        <taxon>Linnemannia</taxon>
    </lineage>
</organism>